<evidence type="ECO:0000313" key="1">
    <source>
        <dbReference type="EMBL" id="NII07548.1"/>
    </source>
</evidence>
<comment type="caution">
    <text evidence="1">The sequence shown here is derived from an EMBL/GenBank/DDBJ whole genome shotgun (WGS) entry which is preliminary data.</text>
</comment>
<dbReference type="EMBL" id="JAARLZ010000007">
    <property type="protein sequence ID" value="NII07548.1"/>
    <property type="molecule type" value="Genomic_DNA"/>
</dbReference>
<reference evidence="1 2" key="1">
    <citation type="submission" date="2020-03" db="EMBL/GenBank/DDBJ databases">
        <authorList>
            <person name="Lai Q."/>
        </authorList>
    </citation>
    <scope>NUCLEOTIDE SEQUENCE [LARGE SCALE GENOMIC DNA]</scope>
    <source>
        <strain evidence="1 2">CCUG 25036</strain>
    </source>
</reference>
<proteinExistence type="predicted"/>
<dbReference type="Proteomes" id="UP000490980">
    <property type="component" value="Unassembled WGS sequence"/>
</dbReference>
<keyword evidence="2" id="KW-1185">Reference proteome</keyword>
<dbReference type="RefSeq" id="WP_166949511.1">
    <property type="nucleotide sequence ID" value="NZ_JAARLZ010000007.1"/>
</dbReference>
<sequence>MICEVSRGHILAQYDGQFYFAEAEMFFPSKGKMGFYLYRKFVYRQVEGERVPMSEEERDRVVGWMGEDFRGSLTEFVVVDE</sequence>
<evidence type="ECO:0000313" key="2">
    <source>
        <dbReference type="Proteomes" id="UP000490980"/>
    </source>
</evidence>
<accession>A0A7X5ZJ34</accession>
<protein>
    <submittedName>
        <fullName evidence="1">Uncharacterized protein</fullName>
    </submittedName>
</protein>
<dbReference type="AlphaFoldDB" id="A0A7X5ZJ34"/>
<name>A0A7X5ZJ34_9GAMM</name>
<gene>
    <name evidence="1" type="ORF">HBF25_14275</name>
</gene>
<organism evidence="1 2">
    <name type="scientific">Luteibacter anthropi</name>
    <dbReference type="NCBI Taxonomy" id="564369"/>
    <lineage>
        <taxon>Bacteria</taxon>
        <taxon>Pseudomonadati</taxon>
        <taxon>Pseudomonadota</taxon>
        <taxon>Gammaproteobacteria</taxon>
        <taxon>Lysobacterales</taxon>
        <taxon>Rhodanobacteraceae</taxon>
        <taxon>Luteibacter</taxon>
    </lineage>
</organism>